<dbReference type="Pfam" id="PF25944">
    <property type="entry name" value="Beta-barrel_RND"/>
    <property type="match status" value="1"/>
</dbReference>
<evidence type="ECO:0000256" key="3">
    <source>
        <dbReference type="SAM" id="MobiDB-lite"/>
    </source>
</evidence>
<sequence>MHMNRPILAASLATVLFLAGCQKNEEQAAAPAFPPAAVAVFTTAAEPLPITNELPGRITPTRIAEVRPRVSGIVVDRVFEQGSMVKEGDVLYRIDPAPFQVKVDSAEATLKRALAVRDQAKQTAERQSRLKEAQVAAVQQYDDAIAALAQAEADVGIAEAGLAEAKLNLQYADVTAPISGRIGRALITEGALVSANGSENLATIQQLDPIYADFTQSATDLIRLRKALQDGQLISAKNEAEVKLILDDGTPYGLKGRLLFSEAAVDATTGQVTLRGEFPNPNNDLLPGMYVRVQIQQGLEKDAITVPQQAVQRNNAGQSQVYVVTSDKKVEFRNVTLGRTVGERWQVTAGLKAGEKVIVEGFQKIGPGAAVEPSDWNPSAKPAAEQASAAASADDKSATAVK</sequence>
<evidence type="ECO:0000313" key="8">
    <source>
        <dbReference type="EMBL" id="OAP41458.1"/>
    </source>
</evidence>
<dbReference type="Gene3D" id="2.40.50.100">
    <property type="match status" value="1"/>
</dbReference>
<feature type="compositionally biased region" description="Low complexity" evidence="3">
    <location>
        <begin position="378"/>
        <end position="392"/>
    </location>
</feature>
<evidence type="ECO:0000259" key="5">
    <source>
        <dbReference type="Pfam" id="PF25917"/>
    </source>
</evidence>
<comment type="subcellular location">
    <subcellularLocation>
        <location evidence="1">Cell envelope</location>
    </subcellularLocation>
</comment>
<dbReference type="PROSITE" id="PS51257">
    <property type="entry name" value="PROKAR_LIPOPROTEIN"/>
    <property type="match status" value="1"/>
</dbReference>
<dbReference type="InterPro" id="IPR058627">
    <property type="entry name" value="MdtA-like_C"/>
</dbReference>
<dbReference type="InterPro" id="IPR058626">
    <property type="entry name" value="MdtA-like_b-barrel"/>
</dbReference>
<name>A0A178Y1J8_9HYPH</name>
<dbReference type="STRING" id="1472378.AU381_06240"/>
<dbReference type="Gene3D" id="1.10.287.470">
    <property type="entry name" value="Helix hairpin bin"/>
    <property type="match status" value="1"/>
</dbReference>
<dbReference type="PANTHER" id="PTHR30158">
    <property type="entry name" value="ACRA/E-RELATED COMPONENT OF DRUG EFFLUX TRANSPORTER"/>
    <property type="match status" value="1"/>
</dbReference>
<dbReference type="Pfam" id="PF25967">
    <property type="entry name" value="RND-MFP_C"/>
    <property type="match status" value="1"/>
</dbReference>
<dbReference type="Pfam" id="PF25917">
    <property type="entry name" value="BSH_RND"/>
    <property type="match status" value="1"/>
</dbReference>
<evidence type="ECO:0000313" key="9">
    <source>
        <dbReference type="Proteomes" id="UP000094025"/>
    </source>
</evidence>
<dbReference type="AlphaFoldDB" id="A0A178Y1J8"/>
<dbReference type="Proteomes" id="UP000094025">
    <property type="component" value="Unassembled WGS sequence"/>
</dbReference>
<evidence type="ECO:0000259" key="6">
    <source>
        <dbReference type="Pfam" id="PF25944"/>
    </source>
</evidence>
<dbReference type="RefSeq" id="WP_064241747.1">
    <property type="nucleotide sequence ID" value="NZ_LPUX01000053.1"/>
</dbReference>
<dbReference type="OrthoDB" id="9800613at2"/>
<dbReference type="GO" id="GO:0022857">
    <property type="term" value="F:transmembrane transporter activity"/>
    <property type="evidence" value="ECO:0007669"/>
    <property type="project" value="InterPro"/>
</dbReference>
<feature type="domain" description="Multidrug resistance protein MdtA-like barrel-sandwich hybrid" evidence="5">
    <location>
        <begin position="62"/>
        <end position="205"/>
    </location>
</feature>
<gene>
    <name evidence="8" type="ORF">AU381_06240</name>
</gene>
<dbReference type="GO" id="GO:0046677">
    <property type="term" value="P:response to antibiotic"/>
    <property type="evidence" value="ECO:0007669"/>
    <property type="project" value="TreeGrafter"/>
</dbReference>
<dbReference type="InterPro" id="IPR006143">
    <property type="entry name" value="RND_pump_MFP"/>
</dbReference>
<feature type="region of interest" description="Disordered" evidence="3">
    <location>
        <begin position="368"/>
        <end position="402"/>
    </location>
</feature>
<feature type="domain" description="Multidrug resistance protein MdtA-like beta-barrel" evidence="6">
    <location>
        <begin position="209"/>
        <end position="298"/>
    </location>
</feature>
<feature type="compositionally biased region" description="Basic and acidic residues" evidence="3">
    <location>
        <begin position="393"/>
        <end position="402"/>
    </location>
</feature>
<keyword evidence="9" id="KW-1185">Reference proteome</keyword>
<dbReference type="InterPro" id="IPR058625">
    <property type="entry name" value="MdtA-like_BSH"/>
</dbReference>
<dbReference type="InterPro" id="IPR058624">
    <property type="entry name" value="MdtA-like_HH"/>
</dbReference>
<dbReference type="Gene3D" id="2.40.30.170">
    <property type="match status" value="1"/>
</dbReference>
<dbReference type="SUPFAM" id="SSF111369">
    <property type="entry name" value="HlyD-like secretion proteins"/>
    <property type="match status" value="1"/>
</dbReference>
<feature type="domain" description="Multidrug resistance protein MdtA-like C-terminal permuted SH3" evidence="7">
    <location>
        <begin position="302"/>
        <end position="364"/>
    </location>
</feature>
<feature type="domain" description="Multidrug resistance protein MdtA-like alpha-helical hairpin" evidence="4">
    <location>
        <begin position="104"/>
        <end position="172"/>
    </location>
</feature>
<evidence type="ECO:0000256" key="1">
    <source>
        <dbReference type="ARBA" id="ARBA00004196"/>
    </source>
</evidence>
<protein>
    <submittedName>
        <fullName evidence="8">Efflux transporter periplasmic adaptor subunit</fullName>
    </submittedName>
</protein>
<proteinExistence type="inferred from homology"/>
<dbReference type="Pfam" id="PF25876">
    <property type="entry name" value="HH_MFP_RND"/>
    <property type="match status" value="1"/>
</dbReference>
<evidence type="ECO:0000259" key="4">
    <source>
        <dbReference type="Pfam" id="PF25876"/>
    </source>
</evidence>
<evidence type="ECO:0000256" key="2">
    <source>
        <dbReference type="ARBA" id="ARBA00009477"/>
    </source>
</evidence>
<comment type="similarity">
    <text evidence="2">Belongs to the membrane fusion protein (MFP) (TC 8.A.1) family.</text>
</comment>
<dbReference type="NCBIfam" id="TIGR01730">
    <property type="entry name" value="RND_mfp"/>
    <property type="match status" value="1"/>
</dbReference>
<evidence type="ECO:0000259" key="7">
    <source>
        <dbReference type="Pfam" id="PF25967"/>
    </source>
</evidence>
<dbReference type="EMBL" id="LPUX01000053">
    <property type="protein sequence ID" value="OAP41458.1"/>
    <property type="molecule type" value="Genomic_DNA"/>
</dbReference>
<accession>A0A178Y1J8</accession>
<dbReference type="GO" id="GO:0005886">
    <property type="term" value="C:plasma membrane"/>
    <property type="evidence" value="ECO:0007669"/>
    <property type="project" value="UniProtKB-SubCell"/>
</dbReference>
<reference evidence="8 9" key="1">
    <citation type="journal article" date="2016" name="Int. J. Syst. Evol. Microbiol.">
        <title>Ensifer glycinis sp. nov., an novel rhizobial species associated with Glycine spp.</title>
        <authorList>
            <person name="Yan H."/>
            <person name="Yan J."/>
            <person name="Sui X.H."/>
            <person name="Wang E.T."/>
            <person name="Chen W.X."/>
            <person name="Zhang X.X."/>
            <person name="Chen W.F."/>
        </authorList>
    </citation>
    <scope>NUCLEOTIDE SEQUENCE [LARGE SCALE GENOMIC DNA]</scope>
    <source>
        <strain evidence="8 9">CCBAU 23380</strain>
    </source>
</reference>
<dbReference type="FunFam" id="2.40.420.20:FF:000001">
    <property type="entry name" value="Efflux RND transporter periplasmic adaptor subunit"/>
    <property type="match status" value="1"/>
</dbReference>
<dbReference type="Gene3D" id="2.40.420.20">
    <property type="match status" value="1"/>
</dbReference>
<comment type="caution">
    <text evidence="8">The sequence shown here is derived from an EMBL/GenBank/DDBJ whole genome shotgun (WGS) entry which is preliminary data.</text>
</comment>
<dbReference type="PANTHER" id="PTHR30158:SF3">
    <property type="entry name" value="MULTIDRUG EFFLUX PUMP SUBUNIT ACRA-RELATED"/>
    <property type="match status" value="1"/>
</dbReference>
<organism evidence="8 9">
    <name type="scientific">Sinorhizobium glycinis</name>
    <dbReference type="NCBI Taxonomy" id="1472378"/>
    <lineage>
        <taxon>Bacteria</taxon>
        <taxon>Pseudomonadati</taxon>
        <taxon>Pseudomonadota</taxon>
        <taxon>Alphaproteobacteria</taxon>
        <taxon>Hyphomicrobiales</taxon>
        <taxon>Rhizobiaceae</taxon>
        <taxon>Sinorhizobium/Ensifer group</taxon>
        <taxon>Sinorhizobium</taxon>
    </lineage>
</organism>